<sequence>MREEKKAEKRQELVGVCLDCFVEKGLTLATTKNLCKAAKLQNGGIYYYFSTKEEIVLACAEEAISRIEKAAFAIVLEDISDIKSMMDHLGELADKMSPTMRFLVSVCVSREYGEKVKPSLVRLAERKGRNNR</sequence>
<dbReference type="PANTHER" id="PTHR43479">
    <property type="entry name" value="ACREF/ENVCD OPERON REPRESSOR-RELATED"/>
    <property type="match status" value="1"/>
</dbReference>
<feature type="domain" description="HTH tetR-type" evidence="3">
    <location>
        <begin position="7"/>
        <end position="67"/>
    </location>
</feature>
<dbReference type="Proteomes" id="UP000284465">
    <property type="component" value="Unassembled WGS sequence"/>
</dbReference>
<dbReference type="PROSITE" id="PS50977">
    <property type="entry name" value="HTH_TETR_2"/>
    <property type="match status" value="1"/>
</dbReference>
<dbReference type="Gene3D" id="1.10.357.10">
    <property type="entry name" value="Tetracycline Repressor, domain 2"/>
    <property type="match status" value="1"/>
</dbReference>
<dbReference type="PANTHER" id="PTHR43479:SF11">
    <property type="entry name" value="ACREF_ENVCD OPERON REPRESSOR-RELATED"/>
    <property type="match status" value="1"/>
</dbReference>
<evidence type="ECO:0000313" key="5">
    <source>
        <dbReference type="EMBL" id="MTR85305.1"/>
    </source>
</evidence>
<evidence type="ECO:0000313" key="14">
    <source>
        <dbReference type="Proteomes" id="UP000478483"/>
    </source>
</evidence>
<evidence type="ECO:0000313" key="8">
    <source>
        <dbReference type="EMBL" id="RHG26828.1"/>
    </source>
</evidence>
<dbReference type="AlphaFoldDB" id="A0A173VNN3"/>
<reference evidence="4 10" key="1">
    <citation type="submission" date="2015-09" db="EMBL/GenBank/DDBJ databases">
        <authorList>
            <consortium name="Pathogen Informatics"/>
        </authorList>
    </citation>
    <scope>NUCLEOTIDE SEQUENCE [LARGE SCALE GENOMIC DNA]</scope>
    <source>
        <strain evidence="4 10">2789STDY5834960</strain>
    </source>
</reference>
<reference evidence="5 14" key="3">
    <citation type="journal article" date="2019" name="Nat. Med.">
        <title>A library of human gut bacterial isolates paired with longitudinal multiomics data enables mechanistic microbiome research.</title>
        <authorList>
            <person name="Poyet M."/>
            <person name="Groussin M."/>
            <person name="Gibbons S.M."/>
            <person name="Avila-Pacheco J."/>
            <person name="Jiang X."/>
            <person name="Kearney S.M."/>
            <person name="Perrotta A.R."/>
            <person name="Berdy B."/>
            <person name="Zhao S."/>
            <person name="Lieberman T.D."/>
            <person name="Swanson P.K."/>
            <person name="Smith M."/>
            <person name="Roesemann S."/>
            <person name="Alexander J.E."/>
            <person name="Rich S.A."/>
            <person name="Livny J."/>
            <person name="Vlamakis H."/>
            <person name="Clish C."/>
            <person name="Bullock K."/>
            <person name="Deik A."/>
            <person name="Scott J."/>
            <person name="Pierce K.A."/>
            <person name="Xavier R.J."/>
            <person name="Alm E.J."/>
        </authorList>
    </citation>
    <scope>NUCLEOTIDE SEQUENCE [LARGE SCALE GENOMIC DNA]</scope>
    <source>
        <strain evidence="5 14">BIOML-A1</strain>
    </source>
</reference>
<evidence type="ECO:0000313" key="9">
    <source>
        <dbReference type="EMBL" id="RHN06856.1"/>
    </source>
</evidence>
<evidence type="ECO:0000313" key="11">
    <source>
        <dbReference type="Proteomes" id="UP000283586"/>
    </source>
</evidence>
<evidence type="ECO:0000313" key="6">
    <source>
        <dbReference type="EMBL" id="MVQ46867.1"/>
    </source>
</evidence>
<dbReference type="InterPro" id="IPR001647">
    <property type="entry name" value="HTH_TetR"/>
</dbReference>
<dbReference type="PRINTS" id="PR00455">
    <property type="entry name" value="HTHTETR"/>
</dbReference>
<dbReference type="EMBL" id="CYXZ01000029">
    <property type="protein sequence ID" value="CUN28266.1"/>
    <property type="molecule type" value="Genomic_DNA"/>
</dbReference>
<dbReference type="Proteomes" id="UP000283586">
    <property type="component" value="Unassembled WGS sequence"/>
</dbReference>
<dbReference type="GO" id="GO:0003677">
    <property type="term" value="F:DNA binding"/>
    <property type="evidence" value="ECO:0007669"/>
    <property type="project" value="UniProtKB-UniRule"/>
</dbReference>
<accession>A0A173VNN3</accession>
<dbReference type="Proteomes" id="UP000479531">
    <property type="component" value="Unassembled WGS sequence"/>
</dbReference>
<evidence type="ECO:0000313" key="4">
    <source>
        <dbReference type="EMBL" id="CUN28266.1"/>
    </source>
</evidence>
<dbReference type="EMBL" id="WNAJ01000009">
    <property type="protein sequence ID" value="MTR85305.1"/>
    <property type="molecule type" value="Genomic_DNA"/>
</dbReference>
<dbReference type="Proteomes" id="UP000095350">
    <property type="component" value="Unassembled WGS sequence"/>
</dbReference>
<dbReference type="InterPro" id="IPR023772">
    <property type="entry name" value="DNA-bd_HTH_TetR-type_CS"/>
</dbReference>
<reference evidence="11 12" key="2">
    <citation type="submission" date="2018-08" db="EMBL/GenBank/DDBJ databases">
        <title>A genome reference for cultivated species of the human gut microbiota.</title>
        <authorList>
            <person name="Zou Y."/>
            <person name="Xue W."/>
            <person name="Luo G."/>
        </authorList>
    </citation>
    <scope>NUCLEOTIDE SEQUENCE [LARGE SCALE GENOMIC DNA]</scope>
    <source>
        <strain evidence="9 11">AF31-21AC</strain>
        <strain evidence="8 12">AM22-21LB</strain>
        <strain evidence="7 13">AM43-11</strain>
    </source>
</reference>
<dbReference type="Pfam" id="PF00440">
    <property type="entry name" value="TetR_N"/>
    <property type="match status" value="1"/>
</dbReference>
<dbReference type="GeneID" id="61431339"/>
<dbReference type="PROSITE" id="PS01081">
    <property type="entry name" value="HTH_TETR_1"/>
    <property type="match status" value="1"/>
</dbReference>
<evidence type="ECO:0000313" key="13">
    <source>
        <dbReference type="Proteomes" id="UP000284465"/>
    </source>
</evidence>
<dbReference type="STRING" id="166486.ERS852572_03184"/>
<keyword evidence="1 2" id="KW-0238">DNA-binding</keyword>
<dbReference type="PaxDb" id="166486-ERS852572_03184"/>
<dbReference type="SUPFAM" id="SSF46689">
    <property type="entry name" value="Homeodomain-like"/>
    <property type="match status" value="1"/>
</dbReference>
<dbReference type="Proteomes" id="UP000478483">
    <property type="component" value="Unassembled WGS sequence"/>
</dbReference>
<evidence type="ECO:0000313" key="7">
    <source>
        <dbReference type="EMBL" id="RHA65114.1"/>
    </source>
</evidence>
<reference evidence="6 15" key="4">
    <citation type="submission" date="2019-10" db="EMBL/GenBank/DDBJ databases">
        <title>Roseburia spp. ameliorate alcoholic fatty liver via restoration of gut barrier function.</title>
        <authorList>
            <person name="Seo B."/>
            <person name="Ko G."/>
        </authorList>
    </citation>
    <scope>NUCLEOTIDE SEQUENCE [LARGE SCALE GENOMIC DNA]</scope>
    <source>
        <strain evidence="6 15">SNUG30017</strain>
    </source>
</reference>
<proteinExistence type="predicted"/>
<name>A0A173VNN3_9FIRM</name>
<protein>
    <submittedName>
        <fullName evidence="5">TetR family transcriptional regulator</fullName>
    </submittedName>
    <submittedName>
        <fullName evidence="7">TetR/AcrR family transcriptional regulator</fullName>
    </submittedName>
    <submittedName>
        <fullName evidence="4">Uncharacterized HTH-type transcriptional regulator yfiR</fullName>
    </submittedName>
</protein>
<evidence type="ECO:0000256" key="1">
    <source>
        <dbReference type="ARBA" id="ARBA00023125"/>
    </source>
</evidence>
<dbReference type="InterPro" id="IPR009057">
    <property type="entry name" value="Homeodomain-like_sf"/>
</dbReference>
<dbReference type="OrthoDB" id="494991at2"/>
<organism evidence="4 10">
    <name type="scientific">Roseburia intestinalis</name>
    <dbReference type="NCBI Taxonomy" id="166486"/>
    <lineage>
        <taxon>Bacteria</taxon>
        <taxon>Bacillati</taxon>
        <taxon>Bacillota</taxon>
        <taxon>Clostridia</taxon>
        <taxon>Lachnospirales</taxon>
        <taxon>Lachnospiraceae</taxon>
        <taxon>Roseburia</taxon>
    </lineage>
</organism>
<evidence type="ECO:0000313" key="12">
    <source>
        <dbReference type="Proteomes" id="UP000284051"/>
    </source>
</evidence>
<evidence type="ECO:0000313" key="15">
    <source>
        <dbReference type="Proteomes" id="UP000479531"/>
    </source>
</evidence>
<gene>
    <name evidence="4" type="primary">yfiR</name>
    <name evidence="8" type="ORF">DW264_13410</name>
    <name evidence="7" type="ORF">DW927_15450</name>
    <name evidence="9" type="ORF">DWZ31_11805</name>
    <name evidence="4" type="ORF">ERS852572_03184</name>
    <name evidence="6" type="ORF">GCK47_14475</name>
    <name evidence="5" type="ORF">GMD50_09550</name>
</gene>
<dbReference type="EMBL" id="QRID01000014">
    <property type="protein sequence ID" value="RHG26828.1"/>
    <property type="molecule type" value="Genomic_DNA"/>
</dbReference>
<dbReference type="InterPro" id="IPR050624">
    <property type="entry name" value="HTH-type_Tx_Regulator"/>
</dbReference>
<evidence type="ECO:0000256" key="2">
    <source>
        <dbReference type="PROSITE-ProRule" id="PRU00335"/>
    </source>
</evidence>
<dbReference type="EMBL" id="QSFP01000022">
    <property type="protein sequence ID" value="RHA65114.1"/>
    <property type="molecule type" value="Genomic_DNA"/>
</dbReference>
<dbReference type="EMBL" id="QRQN01000014">
    <property type="protein sequence ID" value="RHN06856.1"/>
    <property type="molecule type" value="Genomic_DNA"/>
</dbReference>
<dbReference type="RefSeq" id="WP_006857150.1">
    <property type="nucleotide sequence ID" value="NZ_CABIYH010000029.1"/>
</dbReference>
<dbReference type="EMBL" id="WGGT01000019">
    <property type="protein sequence ID" value="MVQ46867.1"/>
    <property type="molecule type" value="Genomic_DNA"/>
</dbReference>
<dbReference type="Proteomes" id="UP000284051">
    <property type="component" value="Unassembled WGS sequence"/>
</dbReference>
<feature type="DNA-binding region" description="H-T-H motif" evidence="2">
    <location>
        <begin position="30"/>
        <end position="49"/>
    </location>
</feature>
<evidence type="ECO:0000313" key="10">
    <source>
        <dbReference type="Proteomes" id="UP000095350"/>
    </source>
</evidence>
<evidence type="ECO:0000259" key="3">
    <source>
        <dbReference type="PROSITE" id="PS50977"/>
    </source>
</evidence>